<reference evidence="1" key="1">
    <citation type="submission" date="2020-03" db="EMBL/GenBank/DDBJ databases">
        <title>The deep terrestrial virosphere.</title>
        <authorList>
            <person name="Holmfeldt K."/>
            <person name="Nilsson E."/>
            <person name="Simone D."/>
            <person name="Lopez-Fernandez M."/>
            <person name="Wu X."/>
            <person name="de Brujin I."/>
            <person name="Lundin D."/>
            <person name="Andersson A."/>
            <person name="Bertilsson S."/>
            <person name="Dopson M."/>
        </authorList>
    </citation>
    <scope>NUCLEOTIDE SEQUENCE</scope>
    <source>
        <strain evidence="1">MM415B00633</strain>
    </source>
</reference>
<dbReference type="Gene3D" id="2.30.130.30">
    <property type="entry name" value="Hypothetical protein"/>
    <property type="match status" value="1"/>
</dbReference>
<name>A0A6M3J354_9ZZZZ</name>
<organism evidence="1">
    <name type="scientific">viral metagenome</name>
    <dbReference type="NCBI Taxonomy" id="1070528"/>
    <lineage>
        <taxon>unclassified sequences</taxon>
        <taxon>metagenomes</taxon>
        <taxon>organismal metagenomes</taxon>
    </lineage>
</organism>
<sequence>MKAISLWQPWASAMALGWKKIETRSWGTSYRGPPLILMFVFSWR</sequence>
<evidence type="ECO:0000313" key="1">
    <source>
        <dbReference type="EMBL" id="QJA63372.1"/>
    </source>
</evidence>
<dbReference type="InterPro" id="IPR015947">
    <property type="entry name" value="PUA-like_sf"/>
</dbReference>
<gene>
    <name evidence="1" type="ORF">MM415B00633_0056</name>
</gene>
<protein>
    <recommendedName>
        <fullName evidence="2">ASCH domain-containing protein</fullName>
    </recommendedName>
</protein>
<evidence type="ECO:0008006" key="2">
    <source>
        <dbReference type="Google" id="ProtNLM"/>
    </source>
</evidence>
<dbReference type="SUPFAM" id="SSF88697">
    <property type="entry name" value="PUA domain-like"/>
    <property type="match status" value="1"/>
</dbReference>
<dbReference type="AlphaFoldDB" id="A0A6M3J354"/>
<proteinExistence type="predicted"/>
<accession>A0A6M3J354</accession>
<dbReference type="EMBL" id="MT141495">
    <property type="protein sequence ID" value="QJA63372.1"/>
    <property type="molecule type" value="Genomic_DNA"/>
</dbReference>